<dbReference type="PANTHER" id="PTHR36919:SF2">
    <property type="entry name" value="BLL6627 PROTEIN"/>
    <property type="match status" value="1"/>
</dbReference>
<comment type="caution">
    <text evidence="2">The sequence shown here is derived from an EMBL/GenBank/DDBJ whole genome shotgun (WGS) entry which is preliminary data.</text>
</comment>
<feature type="domain" description="DUF2147" evidence="1">
    <location>
        <begin position="65"/>
        <end position="177"/>
    </location>
</feature>
<dbReference type="Proteomes" id="UP001143372">
    <property type="component" value="Unassembled WGS sequence"/>
</dbReference>
<dbReference type="InterPro" id="IPR019223">
    <property type="entry name" value="DUF2147"/>
</dbReference>
<sequence>MQAIDAGKRVTIFGTTAFLSQPWRPHGGEFAAVHFERIRFMIRALLAAGLLAVVSSAYAEPVPAGLWSTPKDKAQVRITACGDSLCATLVGLKKPNDREGRPKRDVRNPNLALRSRPVVGVSLVSDMRPDGDAWSGTVYNPDDGRTYSGRIVVDGADRLQLQGCVAGVLCKTQVLRRLR</sequence>
<reference evidence="2" key="1">
    <citation type="journal article" date="2014" name="Int. J. Syst. Evol. Microbiol.">
        <title>Complete genome sequence of Corynebacterium casei LMG S-19264T (=DSM 44701T), isolated from a smear-ripened cheese.</title>
        <authorList>
            <consortium name="US DOE Joint Genome Institute (JGI-PGF)"/>
            <person name="Walter F."/>
            <person name="Albersmeier A."/>
            <person name="Kalinowski J."/>
            <person name="Ruckert C."/>
        </authorList>
    </citation>
    <scope>NUCLEOTIDE SEQUENCE</scope>
    <source>
        <strain evidence="2">VKM B-2347</strain>
    </source>
</reference>
<dbReference type="PANTHER" id="PTHR36919">
    <property type="entry name" value="BLR1215 PROTEIN"/>
    <property type="match status" value="1"/>
</dbReference>
<organism evidence="2 3">
    <name type="scientific">Hansschlegelia plantiphila</name>
    <dbReference type="NCBI Taxonomy" id="374655"/>
    <lineage>
        <taxon>Bacteria</taxon>
        <taxon>Pseudomonadati</taxon>
        <taxon>Pseudomonadota</taxon>
        <taxon>Alphaproteobacteria</taxon>
        <taxon>Hyphomicrobiales</taxon>
        <taxon>Methylopilaceae</taxon>
        <taxon>Hansschlegelia</taxon>
    </lineage>
</organism>
<dbReference type="AlphaFoldDB" id="A0A9W6J038"/>
<dbReference type="Pfam" id="PF09917">
    <property type="entry name" value="DUF2147"/>
    <property type="match status" value="1"/>
</dbReference>
<evidence type="ECO:0000259" key="1">
    <source>
        <dbReference type="Pfam" id="PF09917"/>
    </source>
</evidence>
<evidence type="ECO:0000313" key="3">
    <source>
        <dbReference type="Proteomes" id="UP001143372"/>
    </source>
</evidence>
<keyword evidence="2" id="KW-0067">ATP-binding</keyword>
<proteinExistence type="predicted"/>
<evidence type="ECO:0000313" key="2">
    <source>
        <dbReference type="EMBL" id="GLK67882.1"/>
    </source>
</evidence>
<dbReference type="GO" id="GO:0005524">
    <property type="term" value="F:ATP binding"/>
    <property type="evidence" value="ECO:0007669"/>
    <property type="project" value="UniProtKB-KW"/>
</dbReference>
<keyword evidence="3" id="KW-1185">Reference proteome</keyword>
<dbReference type="EMBL" id="BSFI01000007">
    <property type="protein sequence ID" value="GLK67882.1"/>
    <property type="molecule type" value="Genomic_DNA"/>
</dbReference>
<name>A0A9W6J038_9HYPH</name>
<protein>
    <submittedName>
        <fullName evidence="2">Sn-glycerol-3-phosphate ABC transporter ATP-binding protein</fullName>
    </submittedName>
</protein>
<reference evidence="2" key="2">
    <citation type="submission" date="2023-01" db="EMBL/GenBank/DDBJ databases">
        <authorList>
            <person name="Sun Q."/>
            <person name="Evtushenko L."/>
        </authorList>
    </citation>
    <scope>NUCLEOTIDE SEQUENCE</scope>
    <source>
        <strain evidence="2">VKM B-2347</strain>
    </source>
</reference>
<gene>
    <name evidence="2" type="ORF">GCM10008179_15200</name>
</gene>
<accession>A0A9W6J038</accession>
<keyword evidence="2" id="KW-0547">Nucleotide-binding</keyword>
<dbReference type="Gene3D" id="2.40.128.520">
    <property type="match status" value="1"/>
</dbReference>